<evidence type="ECO:0000313" key="1">
    <source>
        <dbReference type="EMBL" id="RWR79866.1"/>
    </source>
</evidence>
<accession>A0A3S3MAA2</accession>
<comment type="caution">
    <text evidence="1">The sequence shown here is derived from an EMBL/GenBank/DDBJ whole genome shotgun (WGS) entry which is preliminary data.</text>
</comment>
<name>A0A3S3MAA2_9MAGN</name>
<sequence>MQMDYLKFLMKLFYLLGLTILSSLSMRMMPLTKQQENEWLKNIKLFWAACAAYCIDLMLEDMAKPELFPINASTVETARKTTKFIYNHSSVMKLMRREYTHGRDLTRTTITRFATNFISLQSLFKFRKELRQMFTSTTWVESNLSSTLVGMEIIDIILNNTFWRNVEHILKVNESLVVVLCLADSEDKPTMGYVYEAMDRAKEDSQLHNSPHTAAYYLNTAFLFIRTLSKHGKVIRGLNNIIEKLVPDFDTENMIFKQCDDYQDSQFDFGTAAPIQNRE</sequence>
<evidence type="ECO:0000313" key="2">
    <source>
        <dbReference type="Proteomes" id="UP000283530"/>
    </source>
</evidence>
<dbReference type="EMBL" id="QPKB01000003">
    <property type="protein sequence ID" value="RWR79866.1"/>
    <property type="molecule type" value="Genomic_DNA"/>
</dbReference>
<gene>
    <name evidence="1" type="ORF">CKAN_00846700</name>
</gene>
<keyword evidence="2" id="KW-1185">Reference proteome</keyword>
<dbReference type="PANTHER" id="PTHR32166">
    <property type="entry name" value="OSJNBA0013A04.12 PROTEIN"/>
    <property type="match status" value="1"/>
</dbReference>
<proteinExistence type="predicted"/>
<dbReference type="AlphaFoldDB" id="A0A3S3MAA2"/>
<dbReference type="SUPFAM" id="SSF53098">
    <property type="entry name" value="Ribonuclease H-like"/>
    <property type="match status" value="1"/>
</dbReference>
<reference evidence="1 2" key="1">
    <citation type="journal article" date="2019" name="Nat. Plants">
        <title>Stout camphor tree genome fills gaps in understanding of flowering plant genome evolution.</title>
        <authorList>
            <person name="Chaw S.M."/>
            <person name="Liu Y.C."/>
            <person name="Wu Y.W."/>
            <person name="Wang H.Y."/>
            <person name="Lin C.I."/>
            <person name="Wu C.S."/>
            <person name="Ke H.M."/>
            <person name="Chang L.Y."/>
            <person name="Hsu C.Y."/>
            <person name="Yang H.T."/>
            <person name="Sudianto E."/>
            <person name="Hsu M.H."/>
            <person name="Wu K.P."/>
            <person name="Wang L.N."/>
            <person name="Leebens-Mack J.H."/>
            <person name="Tsai I.J."/>
        </authorList>
    </citation>
    <scope>NUCLEOTIDE SEQUENCE [LARGE SCALE GENOMIC DNA]</scope>
    <source>
        <strain evidence="2">cv. Chaw 1501</strain>
        <tissue evidence="1">Young leaves</tissue>
    </source>
</reference>
<dbReference type="InterPro" id="IPR012337">
    <property type="entry name" value="RNaseH-like_sf"/>
</dbReference>
<dbReference type="PANTHER" id="PTHR32166:SF122">
    <property type="entry name" value="OS09G0499600 PROTEIN"/>
    <property type="match status" value="1"/>
</dbReference>
<dbReference type="OrthoDB" id="1934493at2759"/>
<organism evidence="1 2">
    <name type="scientific">Cinnamomum micranthum f. kanehirae</name>
    <dbReference type="NCBI Taxonomy" id="337451"/>
    <lineage>
        <taxon>Eukaryota</taxon>
        <taxon>Viridiplantae</taxon>
        <taxon>Streptophyta</taxon>
        <taxon>Embryophyta</taxon>
        <taxon>Tracheophyta</taxon>
        <taxon>Spermatophyta</taxon>
        <taxon>Magnoliopsida</taxon>
        <taxon>Magnoliidae</taxon>
        <taxon>Laurales</taxon>
        <taxon>Lauraceae</taxon>
        <taxon>Cinnamomum</taxon>
    </lineage>
</organism>
<protein>
    <submittedName>
        <fullName evidence="1">Uncharacterized protein</fullName>
    </submittedName>
</protein>
<dbReference type="Proteomes" id="UP000283530">
    <property type="component" value="Unassembled WGS sequence"/>
</dbReference>